<evidence type="ECO:0000259" key="6">
    <source>
        <dbReference type="Pfam" id="PF08079"/>
    </source>
</evidence>
<dbReference type="STRING" id="1537102.L1LD37"/>
<feature type="domain" description="Large ribosomal subunit protein uL30 N-terminal eukaryotes" evidence="6">
    <location>
        <begin position="18"/>
        <end position="89"/>
    </location>
</feature>
<evidence type="ECO:0000256" key="4">
    <source>
        <dbReference type="SAM" id="Coils"/>
    </source>
</evidence>
<dbReference type="Pfam" id="PF08079">
    <property type="entry name" value="Ribosomal_L30_N"/>
    <property type="match status" value="1"/>
</dbReference>
<feature type="coiled-coil region" evidence="4">
    <location>
        <begin position="18"/>
        <end position="82"/>
    </location>
</feature>
<dbReference type="NCBIfam" id="TIGR01310">
    <property type="entry name" value="uL30_euk"/>
    <property type="match status" value="1"/>
</dbReference>
<dbReference type="GO" id="GO:0003735">
    <property type="term" value="F:structural constituent of ribosome"/>
    <property type="evidence" value="ECO:0007669"/>
    <property type="project" value="TreeGrafter"/>
</dbReference>
<gene>
    <name evidence="7" type="ORF">BEWA_052490</name>
</gene>
<dbReference type="RefSeq" id="XP_004832646.1">
    <property type="nucleotide sequence ID" value="XM_004832589.1"/>
</dbReference>
<dbReference type="GO" id="GO:0022625">
    <property type="term" value="C:cytosolic large ribosomal subunit"/>
    <property type="evidence" value="ECO:0007669"/>
    <property type="project" value="TreeGrafter"/>
</dbReference>
<protein>
    <submittedName>
        <fullName evidence="7">60S ribosomal protein L7, putative</fullName>
    </submittedName>
</protein>
<sequence>MESRFIIKSFHGLKKESVNEGLRKKMEHNAKLRALEAKELARLRELKHKRHVALKQRALKYAEEYLQQEKELVELRRKAKAEGSFYKEPEAKVVFVVRIKGINKLTPKPKLILRLFRLLQLHNGVFIKMNKATSEMLKLINPYVTYGYPSLGTIRKLLYKRGYAKIGRPGARQRVRLNSDDLISEHLGEFGIHGVEDLVHEIYTCGPHFKEATNFLWPFKLSSPRKGFVAKRHGFSETRGGDAGNREELINKLLVRMI</sequence>
<dbReference type="PANTHER" id="PTHR11524">
    <property type="entry name" value="60S RIBOSOMAL PROTEIN L7"/>
    <property type="match status" value="1"/>
</dbReference>
<dbReference type="Gene3D" id="3.30.1390.20">
    <property type="entry name" value="Ribosomal protein L30, ferredoxin-like fold domain"/>
    <property type="match status" value="1"/>
</dbReference>
<name>L1LD37_THEEQ</name>
<dbReference type="EMBL" id="ACOU01000003">
    <property type="protein sequence ID" value="EKX73194.1"/>
    <property type="molecule type" value="Genomic_DNA"/>
</dbReference>
<dbReference type="KEGG" id="beq:BEWA_052490"/>
<dbReference type="InterPro" id="IPR039699">
    <property type="entry name" value="Ribosomal_uL30"/>
</dbReference>
<feature type="domain" description="Large ribosomal subunit protein uL30-like ferredoxin-like fold" evidence="5">
    <location>
        <begin position="94"/>
        <end position="144"/>
    </location>
</feature>
<evidence type="ECO:0000256" key="2">
    <source>
        <dbReference type="ARBA" id="ARBA00022980"/>
    </source>
</evidence>
<dbReference type="FunFam" id="3.30.1390.20:FF:000004">
    <property type="entry name" value="60S ribosomal protein L7"/>
    <property type="match status" value="1"/>
</dbReference>
<comment type="similarity">
    <text evidence="1">Belongs to the universal ribosomal protein uL30 family.</text>
</comment>
<dbReference type="PROSITE" id="PS00634">
    <property type="entry name" value="RIBOSOMAL_L30"/>
    <property type="match status" value="1"/>
</dbReference>
<dbReference type="InterPro" id="IPR005998">
    <property type="entry name" value="Ribosomal_uL30_euk"/>
</dbReference>
<keyword evidence="4" id="KW-0175">Coiled coil</keyword>
<evidence type="ECO:0000259" key="5">
    <source>
        <dbReference type="Pfam" id="PF00327"/>
    </source>
</evidence>
<evidence type="ECO:0000313" key="8">
    <source>
        <dbReference type="Proteomes" id="UP000031512"/>
    </source>
</evidence>
<keyword evidence="8" id="KW-1185">Reference proteome</keyword>
<dbReference type="AlphaFoldDB" id="L1LD37"/>
<dbReference type="InterPro" id="IPR018038">
    <property type="entry name" value="Ribosomal_uL30_CS"/>
</dbReference>
<dbReference type="InterPro" id="IPR016082">
    <property type="entry name" value="Ribosomal_uL30_ferredoxin-like"/>
</dbReference>
<dbReference type="Proteomes" id="UP000031512">
    <property type="component" value="Unassembled WGS sequence"/>
</dbReference>
<comment type="caution">
    <text evidence="7">The sequence shown here is derived from an EMBL/GenBank/DDBJ whole genome shotgun (WGS) entry which is preliminary data.</text>
</comment>
<proteinExistence type="inferred from homology"/>
<dbReference type="Pfam" id="PF00327">
    <property type="entry name" value="Ribosomal_L30"/>
    <property type="match status" value="1"/>
</dbReference>
<dbReference type="InterPro" id="IPR012988">
    <property type="entry name" value="Ribosomal_uL30_N_euk"/>
</dbReference>
<dbReference type="GeneID" id="15802801"/>
<keyword evidence="2 7" id="KW-0689">Ribosomal protein</keyword>
<dbReference type="eggNOG" id="KOG3184">
    <property type="taxonomic scope" value="Eukaryota"/>
</dbReference>
<dbReference type="OrthoDB" id="28644at2759"/>
<dbReference type="InterPro" id="IPR036919">
    <property type="entry name" value="Ribo_uL30_ferredoxin-like_sf"/>
</dbReference>
<accession>L1LD37</accession>
<organism evidence="7 8">
    <name type="scientific">Theileria equi strain WA</name>
    <dbReference type="NCBI Taxonomy" id="1537102"/>
    <lineage>
        <taxon>Eukaryota</taxon>
        <taxon>Sar</taxon>
        <taxon>Alveolata</taxon>
        <taxon>Apicomplexa</taxon>
        <taxon>Aconoidasida</taxon>
        <taxon>Piroplasmida</taxon>
        <taxon>Theileriidae</taxon>
        <taxon>Theileria</taxon>
    </lineage>
</organism>
<evidence type="ECO:0000313" key="7">
    <source>
        <dbReference type="EMBL" id="EKX73194.1"/>
    </source>
</evidence>
<evidence type="ECO:0000256" key="3">
    <source>
        <dbReference type="ARBA" id="ARBA00023274"/>
    </source>
</evidence>
<dbReference type="VEuPathDB" id="PiroplasmaDB:BEWA_052490"/>
<dbReference type="PANTHER" id="PTHR11524:SF16">
    <property type="entry name" value="LARGE RIBOSOMAL SUBUNIT PROTEIN UL30"/>
    <property type="match status" value="1"/>
</dbReference>
<dbReference type="InterPro" id="IPR035808">
    <property type="entry name" value="Ribosomal_uL30_euk_arc"/>
</dbReference>
<dbReference type="CDD" id="cd01657">
    <property type="entry name" value="Ribosomal_L7_archeal_euk"/>
    <property type="match status" value="1"/>
</dbReference>
<evidence type="ECO:0000256" key="1">
    <source>
        <dbReference type="ARBA" id="ARBA00007594"/>
    </source>
</evidence>
<dbReference type="SUPFAM" id="SSF55129">
    <property type="entry name" value="Ribosomal protein L30p/L7e"/>
    <property type="match status" value="1"/>
</dbReference>
<dbReference type="GO" id="GO:0003723">
    <property type="term" value="F:RNA binding"/>
    <property type="evidence" value="ECO:0007669"/>
    <property type="project" value="InterPro"/>
</dbReference>
<dbReference type="GO" id="GO:0000463">
    <property type="term" value="P:maturation of LSU-rRNA from tricistronic rRNA transcript (SSU-rRNA, 5.8S rRNA, LSU-rRNA)"/>
    <property type="evidence" value="ECO:0007669"/>
    <property type="project" value="TreeGrafter"/>
</dbReference>
<keyword evidence="3" id="KW-0687">Ribonucleoprotein</keyword>
<reference evidence="7 8" key="1">
    <citation type="journal article" date="2012" name="BMC Genomics">
        <title>Comparative genomic analysis and phylogenetic position of Theileria equi.</title>
        <authorList>
            <person name="Kappmeyer L.S."/>
            <person name="Thiagarajan M."/>
            <person name="Herndon D.R."/>
            <person name="Ramsay J.D."/>
            <person name="Caler E."/>
            <person name="Djikeng A."/>
            <person name="Gillespie J.J."/>
            <person name="Lau A.O."/>
            <person name="Roalson E.H."/>
            <person name="Silva J.C."/>
            <person name="Silva M.G."/>
            <person name="Suarez C.E."/>
            <person name="Ueti M.W."/>
            <person name="Nene V.M."/>
            <person name="Mealey R.H."/>
            <person name="Knowles D.P."/>
            <person name="Brayton K.A."/>
        </authorList>
    </citation>
    <scope>NUCLEOTIDE SEQUENCE [LARGE SCALE GENOMIC DNA]</scope>
    <source>
        <strain evidence="7 8">WA</strain>
    </source>
</reference>